<dbReference type="PANTHER" id="PTHR21240">
    <property type="entry name" value="2-AMINO-3-CARBOXYLMUCONATE-6-SEMIALDEHYDE DECARBOXYLASE"/>
    <property type="match status" value="1"/>
</dbReference>
<evidence type="ECO:0000313" key="4">
    <source>
        <dbReference type="Proteomes" id="UP000290218"/>
    </source>
</evidence>
<reference evidence="3 4" key="1">
    <citation type="submission" date="2019-01" db="EMBL/GenBank/DDBJ databases">
        <title>Lacunisphaera sp. strain TWA-58.</title>
        <authorList>
            <person name="Chen W.-M."/>
        </authorList>
    </citation>
    <scope>NUCLEOTIDE SEQUENCE [LARGE SCALE GENOMIC DNA]</scope>
    <source>
        <strain evidence="3 4">TWA-58</strain>
    </source>
</reference>
<dbReference type="RefSeq" id="WP_129046983.1">
    <property type="nucleotide sequence ID" value="NZ_SDHX01000001.1"/>
</dbReference>
<dbReference type="GO" id="GO:0016831">
    <property type="term" value="F:carboxy-lyase activity"/>
    <property type="evidence" value="ECO:0007669"/>
    <property type="project" value="InterPro"/>
</dbReference>
<evidence type="ECO:0000256" key="1">
    <source>
        <dbReference type="ARBA" id="ARBA00023239"/>
    </source>
</evidence>
<dbReference type="Gene3D" id="3.20.20.140">
    <property type="entry name" value="Metal-dependent hydrolases"/>
    <property type="match status" value="1"/>
</dbReference>
<dbReference type="Pfam" id="PF04909">
    <property type="entry name" value="Amidohydro_2"/>
    <property type="match status" value="1"/>
</dbReference>
<feature type="domain" description="Amidohydrolase-related" evidence="2">
    <location>
        <begin position="4"/>
        <end position="284"/>
    </location>
</feature>
<organism evidence="3 4">
    <name type="scientific">Oleiharenicola lentus</name>
    <dbReference type="NCBI Taxonomy" id="2508720"/>
    <lineage>
        <taxon>Bacteria</taxon>
        <taxon>Pseudomonadati</taxon>
        <taxon>Verrucomicrobiota</taxon>
        <taxon>Opitutia</taxon>
        <taxon>Opitutales</taxon>
        <taxon>Opitutaceae</taxon>
        <taxon>Oleiharenicola</taxon>
    </lineage>
</organism>
<keyword evidence="4" id="KW-1185">Reference proteome</keyword>
<name>A0A4Q1C9I7_9BACT</name>
<dbReference type="InterPro" id="IPR032465">
    <property type="entry name" value="ACMSD"/>
</dbReference>
<gene>
    <name evidence="3" type="ORF">ESB00_06945</name>
</gene>
<dbReference type="InterPro" id="IPR006680">
    <property type="entry name" value="Amidohydro-rel"/>
</dbReference>
<dbReference type="Proteomes" id="UP000290218">
    <property type="component" value="Unassembled WGS sequence"/>
</dbReference>
<evidence type="ECO:0000313" key="3">
    <source>
        <dbReference type="EMBL" id="RXK55618.1"/>
    </source>
</evidence>
<dbReference type="SUPFAM" id="SSF51556">
    <property type="entry name" value="Metallo-dependent hydrolases"/>
    <property type="match status" value="1"/>
</dbReference>
<dbReference type="GO" id="GO:0019748">
    <property type="term" value="P:secondary metabolic process"/>
    <property type="evidence" value="ECO:0007669"/>
    <property type="project" value="TreeGrafter"/>
</dbReference>
<accession>A0A4Q1C9I7</accession>
<evidence type="ECO:0000259" key="2">
    <source>
        <dbReference type="Pfam" id="PF04909"/>
    </source>
</evidence>
<dbReference type="PANTHER" id="PTHR21240:SF28">
    <property type="entry name" value="ISO-OROTATE DECARBOXYLASE (EUROFUNG)"/>
    <property type="match status" value="1"/>
</dbReference>
<sequence>MDLIDAHVHLYPIAVNRDPVGWATEHGEAHWAQLCTRKRKDGAPVQAFPTMAQLLFDLNAAGIRRAVLMGWYWERHATCVEHNRFYASCLQAYPTRFAAFATVHPDAGQKALDEIRRAKDAGFCGIGELSPHSQHVPLDEPVWHRILELAAELDMPVNLHVTDPASRPYPGRVDTPLADFIAMAKDFPKTNFILAHWGGGLAWAEAAAGLRNVWFDTAASPLLYGPEVWKKGPIGRVLFGSDYPLMLYPKTGAGHGFADLLAEAKAAGADDSIFRVNAATLLGIE</sequence>
<dbReference type="EMBL" id="SDHX01000001">
    <property type="protein sequence ID" value="RXK55618.1"/>
    <property type="molecule type" value="Genomic_DNA"/>
</dbReference>
<protein>
    <submittedName>
        <fullName evidence="3">Amidohydrolase</fullName>
    </submittedName>
</protein>
<dbReference type="InterPro" id="IPR032466">
    <property type="entry name" value="Metal_Hydrolase"/>
</dbReference>
<dbReference type="GO" id="GO:0005737">
    <property type="term" value="C:cytoplasm"/>
    <property type="evidence" value="ECO:0007669"/>
    <property type="project" value="TreeGrafter"/>
</dbReference>
<dbReference type="OrthoDB" id="9771932at2"/>
<dbReference type="AlphaFoldDB" id="A0A4Q1C9I7"/>
<keyword evidence="3" id="KW-0378">Hydrolase</keyword>
<dbReference type="GO" id="GO:0016787">
    <property type="term" value="F:hydrolase activity"/>
    <property type="evidence" value="ECO:0007669"/>
    <property type="project" value="UniProtKB-KW"/>
</dbReference>
<proteinExistence type="predicted"/>
<comment type="caution">
    <text evidence="3">The sequence shown here is derived from an EMBL/GenBank/DDBJ whole genome shotgun (WGS) entry which is preliminary data.</text>
</comment>
<keyword evidence="1" id="KW-0456">Lyase</keyword>